<evidence type="ECO:0000256" key="1">
    <source>
        <dbReference type="SAM" id="MobiDB-lite"/>
    </source>
</evidence>
<dbReference type="EMBL" id="KZ852199">
    <property type="protein sequence ID" value="RDH26236.1"/>
    <property type="molecule type" value="Genomic_DNA"/>
</dbReference>
<name>A0A3F3PIR4_9EURO</name>
<accession>A0A3F3PIR4</accession>
<dbReference type="RefSeq" id="XP_026619258.1">
    <property type="nucleotide sequence ID" value="XM_026768541.1"/>
</dbReference>
<evidence type="ECO:0000313" key="2">
    <source>
        <dbReference type="EMBL" id="RDH26236.1"/>
    </source>
</evidence>
<evidence type="ECO:0000313" key="3">
    <source>
        <dbReference type="Proteomes" id="UP000253729"/>
    </source>
</evidence>
<reference evidence="2 3" key="1">
    <citation type="submission" date="2018-07" db="EMBL/GenBank/DDBJ databases">
        <title>The genomes of Aspergillus section Nigri reveals drivers in fungal speciation.</title>
        <authorList>
            <consortium name="DOE Joint Genome Institute"/>
            <person name="Vesth T.C."/>
            <person name="Nybo J."/>
            <person name="Theobald S."/>
            <person name="Brandl J."/>
            <person name="Frisvad J.C."/>
            <person name="Nielsen K.F."/>
            <person name="Lyhne E.K."/>
            <person name="Kogle M.E."/>
            <person name="Kuo A."/>
            <person name="Riley R."/>
            <person name="Clum A."/>
            <person name="Nolan M."/>
            <person name="Lipzen A."/>
            <person name="Salamov A."/>
            <person name="Henrissat B."/>
            <person name="Wiebenga A."/>
            <person name="De vries R.P."/>
            <person name="Grigoriev I.V."/>
            <person name="Mortensen U.H."/>
            <person name="Andersen M.R."/>
            <person name="Baker S.E."/>
        </authorList>
    </citation>
    <scope>NUCLEOTIDE SEQUENCE [LARGE SCALE GENOMIC DNA]</scope>
    <source>
        <strain evidence="2 3">CBS 139.54b</strain>
    </source>
</reference>
<dbReference type="Proteomes" id="UP000253729">
    <property type="component" value="Unassembled WGS sequence"/>
</dbReference>
<gene>
    <name evidence="2" type="ORF">BDQ94DRAFT_155822</name>
</gene>
<feature type="region of interest" description="Disordered" evidence="1">
    <location>
        <begin position="31"/>
        <end position="61"/>
    </location>
</feature>
<protein>
    <submittedName>
        <fullName evidence="2">Uncharacterized protein</fullName>
    </submittedName>
</protein>
<proteinExistence type="predicted"/>
<organism evidence="2 3">
    <name type="scientific">Aspergillus welwitschiae</name>
    <dbReference type="NCBI Taxonomy" id="1341132"/>
    <lineage>
        <taxon>Eukaryota</taxon>
        <taxon>Fungi</taxon>
        <taxon>Dikarya</taxon>
        <taxon>Ascomycota</taxon>
        <taxon>Pezizomycotina</taxon>
        <taxon>Eurotiomycetes</taxon>
        <taxon>Eurotiomycetidae</taxon>
        <taxon>Eurotiales</taxon>
        <taxon>Aspergillaceae</taxon>
        <taxon>Aspergillus</taxon>
        <taxon>Aspergillus subgen. Circumdati</taxon>
    </lineage>
</organism>
<keyword evidence="3" id="KW-1185">Reference proteome</keyword>
<dbReference type="AlphaFoldDB" id="A0A3F3PIR4"/>
<sequence length="61" mass="6988">MRCTQLRKDLLREQGIVCSLEEASSNLQRHVHEAVQSSRQRRVRQVNGEDTALAPTEADRN</sequence>
<dbReference type="GeneID" id="38136897"/>